<evidence type="ECO:0000313" key="7">
    <source>
        <dbReference type="Proteomes" id="UP001165205"/>
    </source>
</evidence>
<dbReference type="EMBL" id="BSYA01000033">
    <property type="protein sequence ID" value="GMG27205.1"/>
    <property type="molecule type" value="Genomic_DNA"/>
</dbReference>
<feature type="compositionally biased region" description="Polar residues" evidence="4">
    <location>
        <begin position="14"/>
        <end position="30"/>
    </location>
</feature>
<dbReference type="SMART" id="SM00906">
    <property type="entry name" value="Fungal_trans"/>
    <property type="match status" value="1"/>
</dbReference>
<reference evidence="6" key="1">
    <citation type="submission" date="2023-04" db="EMBL/GenBank/DDBJ databases">
        <title>Aspergillus oryzae NBRC 4228.</title>
        <authorList>
            <person name="Ichikawa N."/>
            <person name="Sato H."/>
            <person name="Tonouchi N."/>
        </authorList>
    </citation>
    <scope>NUCLEOTIDE SEQUENCE</scope>
    <source>
        <strain evidence="6">NBRC 4228</strain>
    </source>
</reference>
<dbReference type="GO" id="GO:0008270">
    <property type="term" value="F:zinc ion binding"/>
    <property type="evidence" value="ECO:0007669"/>
    <property type="project" value="InterPro"/>
</dbReference>
<proteinExistence type="predicted"/>
<sequence>MDAPSNHPQRGDDSSQSEIPPQHSFDTQNKVMIASKPPASHTSQLLNRASTGSQSSSATPQDKDSYLEEMSSSSSIGSLDAIDRVEEDVNRTPNSRATGYMGKNSEVTWMQRLRMETEQRLRKEPGPYEAEPEGEFALHSMNYHLDDLDVSVPGPVQVYWIPPRPLADKLFEDYLETVHPFYPIISRTLFRAQYRTFFDSTARPGDKWLAILNLIFAISAKHAHLTQAPWRGDDNDHLVYLTRARILSMNGDALFSHPDLQQVQVEGLVAFYLMASDQINRCRSSDGLIRAWKITALAVRSAISLGLNMKNTSESTPGISKEARYRVWWCVYTFEHMLGIMTGRVSCITDGICTTPLPLPFEEDQLREPAAAKLLNDQDLRQELVESALASTLVRHMPSNPTGGKEARHTDKLRDAAWLKSQPASKTLIFLYYVDLAVVAQEIVNRVYSLDCAMVPWRHIENRIGELRSRIDIWYTNLPEALDFTRRDDQGTDMLRGKLFLAFHYYSARITLGRPCLCRRDARHTSPQQKPSFSHEMAEITLNSARQMLDLIPDEPNAVQLYHVCPWWCVLHYLMQTATVLLLELSFGCIHMPAEERGIFEASKKAIRWLFAMSECSLPARRAWELCDSNLRRIAIGMDYDLSDLPALNFNPTSHVHMASNTGGNAGMGVSVSQTAPPMPIFYDTVGGPNQHPVQTQYHYDQNQQAYSGVPALDPISTTLALSASGTDAFFPYDPISGEFIRSFFPIPNEEEPWEQN</sequence>
<dbReference type="Pfam" id="PF04082">
    <property type="entry name" value="Fungal_trans"/>
    <property type="match status" value="1"/>
</dbReference>
<dbReference type="PANTHER" id="PTHR47654">
    <property type="entry name" value="ZN(II)2CYS6 TRANSCRIPTION FACTOR (EUROFUNG)-RELATED"/>
    <property type="match status" value="1"/>
</dbReference>
<evidence type="ECO:0000259" key="5">
    <source>
        <dbReference type="SMART" id="SM00906"/>
    </source>
</evidence>
<dbReference type="PANTHER" id="PTHR47654:SF3">
    <property type="entry name" value="ZN(II)2CYS6 TRANSCRIPTION FACTOR (EUROFUNG)"/>
    <property type="match status" value="1"/>
</dbReference>
<evidence type="ECO:0000256" key="3">
    <source>
        <dbReference type="ARBA" id="ARBA00023242"/>
    </source>
</evidence>
<dbReference type="InterPro" id="IPR053230">
    <property type="entry name" value="Trans_reg_galc"/>
</dbReference>
<dbReference type="CDD" id="cd12148">
    <property type="entry name" value="fungal_TF_MHR"/>
    <property type="match status" value="1"/>
</dbReference>
<comment type="caution">
    <text evidence="6">The sequence shown here is derived from an EMBL/GenBank/DDBJ whole genome shotgun (WGS) entry which is preliminary data.</text>
</comment>
<feature type="domain" description="Xylanolytic transcriptional activator regulatory" evidence="5">
    <location>
        <begin position="291"/>
        <end position="364"/>
    </location>
</feature>
<dbReference type="GO" id="GO:0006351">
    <property type="term" value="P:DNA-templated transcription"/>
    <property type="evidence" value="ECO:0007669"/>
    <property type="project" value="InterPro"/>
</dbReference>
<dbReference type="InterPro" id="IPR007219">
    <property type="entry name" value="XnlR_reg_dom"/>
</dbReference>
<name>A0AAN5BUN0_ASPOZ</name>
<keyword evidence="3" id="KW-0539">Nucleus</keyword>
<feature type="compositionally biased region" description="Polar residues" evidence="4">
    <location>
        <begin position="40"/>
        <end position="60"/>
    </location>
</feature>
<dbReference type="GO" id="GO:0003677">
    <property type="term" value="F:DNA binding"/>
    <property type="evidence" value="ECO:0007669"/>
    <property type="project" value="InterPro"/>
</dbReference>
<evidence type="ECO:0000256" key="2">
    <source>
        <dbReference type="ARBA" id="ARBA00023163"/>
    </source>
</evidence>
<keyword evidence="1" id="KW-0805">Transcription regulation</keyword>
<protein>
    <submittedName>
        <fullName evidence="6">Unnamed protein product</fullName>
    </submittedName>
</protein>
<organism evidence="6 7">
    <name type="scientific">Aspergillus oryzae</name>
    <name type="common">Yellow koji mold</name>
    <dbReference type="NCBI Taxonomy" id="5062"/>
    <lineage>
        <taxon>Eukaryota</taxon>
        <taxon>Fungi</taxon>
        <taxon>Dikarya</taxon>
        <taxon>Ascomycota</taxon>
        <taxon>Pezizomycotina</taxon>
        <taxon>Eurotiomycetes</taxon>
        <taxon>Eurotiomycetidae</taxon>
        <taxon>Eurotiales</taxon>
        <taxon>Aspergillaceae</taxon>
        <taxon>Aspergillus</taxon>
        <taxon>Aspergillus subgen. Circumdati</taxon>
    </lineage>
</organism>
<evidence type="ECO:0000256" key="1">
    <source>
        <dbReference type="ARBA" id="ARBA00023015"/>
    </source>
</evidence>
<gene>
    <name evidence="6" type="ORF">Aory04_000387100</name>
</gene>
<evidence type="ECO:0000313" key="6">
    <source>
        <dbReference type="EMBL" id="GMG27205.1"/>
    </source>
</evidence>
<keyword evidence="2" id="KW-0804">Transcription</keyword>
<dbReference type="Proteomes" id="UP001165205">
    <property type="component" value="Unassembled WGS sequence"/>
</dbReference>
<feature type="compositionally biased region" description="Basic and acidic residues" evidence="4">
    <location>
        <begin position="81"/>
        <end position="90"/>
    </location>
</feature>
<accession>A0AAN5BUN0</accession>
<evidence type="ECO:0000256" key="4">
    <source>
        <dbReference type="SAM" id="MobiDB-lite"/>
    </source>
</evidence>
<dbReference type="AlphaFoldDB" id="A0AAN5BUN0"/>
<feature type="region of interest" description="Disordered" evidence="4">
    <location>
        <begin position="1"/>
        <end position="101"/>
    </location>
</feature>